<evidence type="ECO:0000256" key="1">
    <source>
        <dbReference type="ARBA" id="ARBA00022723"/>
    </source>
</evidence>
<dbReference type="GeneID" id="46490566"/>
<dbReference type="Proteomes" id="UP000063308">
    <property type="component" value="Chromosome"/>
</dbReference>
<dbReference type="SMART" id="SM01007">
    <property type="entry name" value="Aldolase_II"/>
    <property type="match status" value="1"/>
</dbReference>
<dbReference type="AlphaFoldDB" id="A0A0E4BV03"/>
<dbReference type="GO" id="GO:0019323">
    <property type="term" value="P:pentose catabolic process"/>
    <property type="evidence" value="ECO:0007669"/>
    <property type="project" value="TreeGrafter"/>
</dbReference>
<evidence type="ECO:0000313" key="5">
    <source>
        <dbReference type="Proteomes" id="UP000063308"/>
    </source>
</evidence>
<feature type="domain" description="Class II aldolase/adducin N-terminal" evidence="3">
    <location>
        <begin position="8"/>
        <end position="182"/>
    </location>
</feature>
<dbReference type="EMBL" id="AP014685">
    <property type="protein sequence ID" value="BAR60786.1"/>
    <property type="molecule type" value="Genomic_DNA"/>
</dbReference>
<dbReference type="Gene3D" id="3.40.225.10">
    <property type="entry name" value="Class II aldolase/adducin N-terminal domain"/>
    <property type="match status" value="1"/>
</dbReference>
<accession>A0A0E4BV03</accession>
<evidence type="ECO:0000313" key="4">
    <source>
        <dbReference type="EMBL" id="BAR60786.1"/>
    </source>
</evidence>
<evidence type="ECO:0000256" key="2">
    <source>
        <dbReference type="ARBA" id="ARBA00023239"/>
    </source>
</evidence>
<evidence type="ECO:0000259" key="3">
    <source>
        <dbReference type="SMART" id="SM01007"/>
    </source>
</evidence>
<dbReference type="InterPro" id="IPR001303">
    <property type="entry name" value="Aldolase_II/adducin_N"/>
</dbReference>
<keyword evidence="1" id="KW-0479">Metal-binding</keyword>
<dbReference type="PANTHER" id="PTHR22789:SF0">
    <property type="entry name" value="3-OXO-TETRONATE 4-PHOSPHATE DECARBOXYLASE-RELATED"/>
    <property type="match status" value="1"/>
</dbReference>
<proteinExistence type="predicted"/>
<dbReference type="GO" id="GO:0016832">
    <property type="term" value="F:aldehyde-lyase activity"/>
    <property type="evidence" value="ECO:0007669"/>
    <property type="project" value="TreeGrafter"/>
</dbReference>
<dbReference type="OMA" id="VHCHPPH"/>
<dbReference type="InterPro" id="IPR050197">
    <property type="entry name" value="Aldolase_class_II_sugar_metab"/>
</dbReference>
<dbReference type="PANTHER" id="PTHR22789">
    <property type="entry name" value="FUCULOSE PHOSPHATE ALDOLASE"/>
    <property type="match status" value="1"/>
</dbReference>
<keyword evidence="2" id="KW-0456">Lyase</keyword>
<dbReference type="Pfam" id="PF00596">
    <property type="entry name" value="Aldolase_II"/>
    <property type="match status" value="1"/>
</dbReference>
<dbReference type="GO" id="GO:0005829">
    <property type="term" value="C:cytosol"/>
    <property type="evidence" value="ECO:0007669"/>
    <property type="project" value="TreeGrafter"/>
</dbReference>
<dbReference type="SUPFAM" id="SSF53639">
    <property type="entry name" value="AraD/HMP-PK domain-like"/>
    <property type="match status" value="1"/>
</dbReference>
<protein>
    <submittedName>
        <fullName evidence="4">L-fuculose-1-phosphate aldolase subunit P</fullName>
    </submittedName>
</protein>
<sequence length="215" mass="22786">MNELETRQSLLNIVETLEKKGFNHGSSGNVSCRLGEDILITPSGGNSGNTTPDRLVRLKHDGTVLGGGLPSSEWHMHLAILKAYPHVNAVVHTHADCCVALACLAKPIPAFHYMVAGFGGNDVPCVPYATFGTRALAEGAVAALRKRKACLLANHGMIAAGASLQAAFDLTVKLETLARQYLLACQAGAPTILPDDEMARVLERYASYGRVALPA</sequence>
<dbReference type="InterPro" id="IPR036409">
    <property type="entry name" value="Aldolase_II/adducin_N_sf"/>
</dbReference>
<reference evidence="4 5" key="1">
    <citation type="submission" date="2014-11" db="EMBL/GenBank/DDBJ databases">
        <title>Symbiosis island explosion on the genome of extra-slow-growing strains of soybean bradyrhizobia with massive insertion sequences.</title>
        <authorList>
            <person name="Iida T."/>
            <person name="Minamisawa K."/>
        </authorList>
    </citation>
    <scope>NUCLEOTIDE SEQUENCE [LARGE SCALE GENOMIC DNA]</scope>
    <source>
        <strain evidence="4 5">NK6</strain>
    </source>
</reference>
<dbReference type="GO" id="GO:0046872">
    <property type="term" value="F:metal ion binding"/>
    <property type="evidence" value="ECO:0007669"/>
    <property type="project" value="UniProtKB-KW"/>
</dbReference>
<dbReference type="RefSeq" id="WP_011086324.1">
    <property type="nucleotide sequence ID" value="NZ_AJQI01000155.1"/>
</dbReference>
<organism evidence="4 5">
    <name type="scientific">Bradyrhizobium diazoefficiens</name>
    <dbReference type="NCBI Taxonomy" id="1355477"/>
    <lineage>
        <taxon>Bacteria</taxon>
        <taxon>Pseudomonadati</taxon>
        <taxon>Pseudomonadota</taxon>
        <taxon>Alphaproteobacteria</taxon>
        <taxon>Hyphomicrobiales</taxon>
        <taxon>Nitrobacteraceae</taxon>
        <taxon>Bradyrhizobium</taxon>
    </lineage>
</organism>
<name>A0A0E4BV03_9BRAD</name>
<gene>
    <name evidence="4" type="ORF">NK6_7635</name>
</gene>